<sequence length="178" mass="18616">MDLALTLVAIAATVILIARLCEPIGVPAPLALLGVGVAASYVPGLPEVSMSPEVVLFGLLPPLLYAAALNTSLIDLRRLLTPILGLSVGLVLFTALGVAIVASWLLPINFAVAFALGAIALPRTRSRLPPSPAASACPAGRRPSSKASPCSMMRRPWSRCARPSRRRVSPLVPDTRAR</sequence>
<feature type="compositionally biased region" description="Low complexity" evidence="5">
    <location>
        <begin position="169"/>
        <end position="178"/>
    </location>
</feature>
<evidence type="ECO:0000256" key="4">
    <source>
        <dbReference type="ARBA" id="ARBA00023136"/>
    </source>
</evidence>
<dbReference type="EMBL" id="BAAAPO010000021">
    <property type="protein sequence ID" value="GAA1789299.1"/>
    <property type="molecule type" value="Genomic_DNA"/>
</dbReference>
<feature type="compositionally biased region" description="Low complexity" evidence="5">
    <location>
        <begin position="133"/>
        <end position="142"/>
    </location>
</feature>
<keyword evidence="9" id="KW-1185">Reference proteome</keyword>
<dbReference type="Proteomes" id="UP001499938">
    <property type="component" value="Unassembled WGS sequence"/>
</dbReference>
<evidence type="ECO:0000313" key="9">
    <source>
        <dbReference type="Proteomes" id="UP001499938"/>
    </source>
</evidence>
<evidence type="ECO:0000256" key="6">
    <source>
        <dbReference type="SAM" id="Phobius"/>
    </source>
</evidence>
<reference evidence="8 9" key="1">
    <citation type="journal article" date="2019" name="Int. J. Syst. Evol. Microbiol.">
        <title>The Global Catalogue of Microorganisms (GCM) 10K type strain sequencing project: providing services to taxonomists for standard genome sequencing and annotation.</title>
        <authorList>
            <consortium name="The Broad Institute Genomics Platform"/>
            <consortium name="The Broad Institute Genome Sequencing Center for Infectious Disease"/>
            <person name="Wu L."/>
            <person name="Ma J."/>
        </authorList>
    </citation>
    <scope>NUCLEOTIDE SEQUENCE [LARGE SCALE GENOMIC DNA]</scope>
    <source>
        <strain evidence="8 9">JCM 15592</strain>
    </source>
</reference>
<name>A0ABN2LIB5_9MICO</name>
<dbReference type="Pfam" id="PF00999">
    <property type="entry name" value="Na_H_Exchanger"/>
    <property type="match status" value="1"/>
</dbReference>
<feature type="transmembrane region" description="Helical" evidence="6">
    <location>
        <begin position="79"/>
        <end position="98"/>
    </location>
</feature>
<keyword evidence="3 6" id="KW-1133">Transmembrane helix</keyword>
<keyword evidence="4 6" id="KW-0472">Membrane</keyword>
<evidence type="ECO:0000313" key="8">
    <source>
        <dbReference type="EMBL" id="GAA1789299.1"/>
    </source>
</evidence>
<feature type="domain" description="Cation/H+ exchanger transmembrane" evidence="7">
    <location>
        <begin position="13"/>
        <end position="119"/>
    </location>
</feature>
<protein>
    <recommendedName>
        <fullName evidence="7">Cation/H+ exchanger transmembrane domain-containing protein</fullName>
    </recommendedName>
</protein>
<feature type="region of interest" description="Disordered" evidence="5">
    <location>
        <begin position="128"/>
        <end position="178"/>
    </location>
</feature>
<evidence type="ECO:0000256" key="5">
    <source>
        <dbReference type="SAM" id="MobiDB-lite"/>
    </source>
</evidence>
<feature type="transmembrane region" description="Helical" evidence="6">
    <location>
        <begin position="54"/>
        <end position="72"/>
    </location>
</feature>
<evidence type="ECO:0000259" key="7">
    <source>
        <dbReference type="Pfam" id="PF00999"/>
    </source>
</evidence>
<accession>A0ABN2LIB5</accession>
<comment type="subcellular location">
    <subcellularLocation>
        <location evidence="1">Membrane</location>
        <topology evidence="1">Multi-pass membrane protein</topology>
    </subcellularLocation>
</comment>
<evidence type="ECO:0000256" key="2">
    <source>
        <dbReference type="ARBA" id="ARBA00022692"/>
    </source>
</evidence>
<gene>
    <name evidence="8" type="ORF">GCM10009811_12810</name>
</gene>
<organism evidence="8 9">
    <name type="scientific">Nostocoides veronense</name>
    <dbReference type="NCBI Taxonomy" id="330836"/>
    <lineage>
        <taxon>Bacteria</taxon>
        <taxon>Bacillati</taxon>
        <taxon>Actinomycetota</taxon>
        <taxon>Actinomycetes</taxon>
        <taxon>Micrococcales</taxon>
        <taxon>Intrasporangiaceae</taxon>
        <taxon>Nostocoides</taxon>
    </lineage>
</organism>
<comment type="caution">
    <text evidence="8">The sequence shown here is derived from an EMBL/GenBank/DDBJ whole genome shotgun (WGS) entry which is preliminary data.</text>
</comment>
<evidence type="ECO:0000256" key="1">
    <source>
        <dbReference type="ARBA" id="ARBA00004141"/>
    </source>
</evidence>
<dbReference type="InterPro" id="IPR006153">
    <property type="entry name" value="Cation/H_exchanger_TM"/>
</dbReference>
<keyword evidence="2 6" id="KW-0812">Transmembrane</keyword>
<proteinExistence type="predicted"/>
<evidence type="ECO:0000256" key="3">
    <source>
        <dbReference type="ARBA" id="ARBA00022989"/>
    </source>
</evidence>